<dbReference type="InterPro" id="IPR037883">
    <property type="entry name" value="Knr4/Smi1-like_sf"/>
</dbReference>
<proteinExistence type="predicted"/>
<evidence type="ECO:0000313" key="2">
    <source>
        <dbReference type="EMBL" id="EMD29593.1"/>
    </source>
</evidence>
<comment type="caution">
    <text evidence="2">The sequence shown here is derived from an EMBL/GenBank/DDBJ whole genome shotgun (WGS) entry which is preliminary data.</text>
</comment>
<evidence type="ECO:0000313" key="3">
    <source>
        <dbReference type="EMBL" id="OOC02636.1"/>
    </source>
</evidence>
<protein>
    <recommendedName>
        <fullName evidence="1">Knr4/Smi1-like domain-containing protein</fullName>
    </recommendedName>
</protein>
<evidence type="ECO:0000313" key="4">
    <source>
        <dbReference type="Proteomes" id="UP000014137"/>
    </source>
</evidence>
<keyword evidence="5" id="KW-1185">Reference proteome</keyword>
<name>M2PY90_9PSEU</name>
<dbReference type="PATRIC" id="fig|1238180.3.peg.905"/>
<dbReference type="Proteomes" id="UP000188551">
    <property type="component" value="Unassembled WGS sequence"/>
</dbReference>
<dbReference type="EMBL" id="MUXN01000024">
    <property type="protein sequence ID" value="OOC02636.1"/>
    <property type="molecule type" value="Genomic_DNA"/>
</dbReference>
<dbReference type="EMBL" id="ANMG01000004">
    <property type="protein sequence ID" value="EMD29593.1"/>
    <property type="molecule type" value="Genomic_DNA"/>
</dbReference>
<organism evidence="2 4">
    <name type="scientific">Amycolatopsis azurea DSM 43854</name>
    <dbReference type="NCBI Taxonomy" id="1238180"/>
    <lineage>
        <taxon>Bacteria</taxon>
        <taxon>Bacillati</taxon>
        <taxon>Actinomycetota</taxon>
        <taxon>Actinomycetes</taxon>
        <taxon>Pseudonocardiales</taxon>
        <taxon>Pseudonocardiaceae</taxon>
        <taxon>Amycolatopsis</taxon>
    </lineage>
</organism>
<sequence length="192" mass="21619">MTDAPHRSLVDEIARLVGWRAGDFRPELDWDTVERELGTPLPADYKDLLARFPSGDFRGCIELDNPGQSADDLAGTKGSNEKLLEIFADEYTGYLTGVSYRLFPEPGGLYPWGRNDAGGTFWWITDSADPDDWRIAYNDRDNWHEHPGPMSKVIHEILTSTGEDNILRWDMAGKPVDFTGFVGGRIAFYTES</sequence>
<evidence type="ECO:0000313" key="5">
    <source>
        <dbReference type="Proteomes" id="UP000188551"/>
    </source>
</evidence>
<reference evidence="3 5" key="2">
    <citation type="submission" date="2017-02" db="EMBL/GenBank/DDBJ databases">
        <title>Amycolatopsis azurea DSM 43854 draft genome.</title>
        <authorList>
            <person name="Mayilraj S."/>
        </authorList>
    </citation>
    <scope>NUCLEOTIDE SEQUENCE [LARGE SCALE GENOMIC DNA]</scope>
    <source>
        <strain evidence="3 5">DSM 43854</strain>
    </source>
</reference>
<feature type="domain" description="Knr4/Smi1-like" evidence="1">
    <location>
        <begin position="29"/>
        <end position="136"/>
    </location>
</feature>
<accession>M2PY90</accession>
<dbReference type="Proteomes" id="UP000014137">
    <property type="component" value="Unassembled WGS sequence"/>
</dbReference>
<dbReference type="SUPFAM" id="SSF160631">
    <property type="entry name" value="SMI1/KNR4-like"/>
    <property type="match status" value="1"/>
</dbReference>
<dbReference type="Pfam" id="PF09346">
    <property type="entry name" value="SMI1_KNR4"/>
    <property type="match status" value="1"/>
</dbReference>
<reference evidence="2 4" key="1">
    <citation type="submission" date="2012-10" db="EMBL/GenBank/DDBJ databases">
        <title>Genome assembly of Amycolatopsis azurea DSM 43854.</title>
        <authorList>
            <person name="Khatri I."/>
            <person name="Kaur I."/>
            <person name="Subramanian S."/>
            <person name="Mayilraj S."/>
        </authorList>
    </citation>
    <scope>NUCLEOTIDE SEQUENCE [LARGE SCALE GENOMIC DNA]</scope>
    <source>
        <strain evidence="2 4">DSM 43854</strain>
    </source>
</reference>
<dbReference type="OrthoDB" id="5572373at2"/>
<dbReference type="AlphaFoldDB" id="M2PY90"/>
<dbReference type="InterPro" id="IPR018958">
    <property type="entry name" value="Knr4/Smi1-like_dom"/>
</dbReference>
<dbReference type="RefSeq" id="WP_005151427.1">
    <property type="nucleotide sequence ID" value="NZ_ANMG01000004.1"/>
</dbReference>
<gene>
    <name evidence="3" type="ORF">B0293_31275</name>
    <name evidence="2" type="ORF">C791_4443</name>
</gene>
<evidence type="ECO:0000259" key="1">
    <source>
        <dbReference type="Pfam" id="PF09346"/>
    </source>
</evidence>